<evidence type="ECO:0000313" key="3">
    <source>
        <dbReference type="Proteomes" id="UP000235388"/>
    </source>
</evidence>
<dbReference type="EMBL" id="PGCI01000100">
    <property type="protein sequence ID" value="PLW40589.1"/>
    <property type="molecule type" value="Genomic_DNA"/>
</dbReference>
<dbReference type="EMBL" id="PGCJ01001546">
    <property type="protein sequence ID" value="PLW04846.1"/>
    <property type="molecule type" value="Genomic_DNA"/>
</dbReference>
<evidence type="ECO:0000313" key="2">
    <source>
        <dbReference type="EMBL" id="PLW40589.1"/>
    </source>
</evidence>
<accession>A0A2N5RV21</accession>
<dbReference type="AlphaFoldDB" id="A0A2N5RV21"/>
<dbReference type="Proteomes" id="UP000235388">
    <property type="component" value="Unassembled WGS sequence"/>
</dbReference>
<comment type="caution">
    <text evidence="1">The sequence shown here is derived from an EMBL/GenBank/DDBJ whole genome shotgun (WGS) entry which is preliminary data.</text>
</comment>
<protein>
    <submittedName>
        <fullName evidence="1">Uncharacterized protein</fullName>
    </submittedName>
</protein>
<proteinExistence type="predicted"/>
<sequence length="96" mass="9965">MASALLALQTLDKCLQAPDAPQPTSTTFASMAVISMGGSGSKTDWHKLTTKTPQVCQALDSAKADPVGTEPFSYEKLVADALDQASPSNNTASQHA</sequence>
<dbReference type="Proteomes" id="UP000235392">
    <property type="component" value="Unassembled WGS sequence"/>
</dbReference>
<evidence type="ECO:0000313" key="1">
    <source>
        <dbReference type="EMBL" id="PLW04846.1"/>
    </source>
</evidence>
<reference evidence="3 4" key="1">
    <citation type="submission" date="2017-11" db="EMBL/GenBank/DDBJ databases">
        <title>De novo assembly and phasing of dikaryotic genomes from two isolates of Puccinia coronata f. sp. avenae, the causal agent of oat crown rust.</title>
        <authorList>
            <person name="Miller M.E."/>
            <person name="Zhang Y."/>
            <person name="Omidvar V."/>
            <person name="Sperschneider J."/>
            <person name="Schwessinger B."/>
            <person name="Raley C."/>
            <person name="Palmer J.M."/>
            <person name="Garnica D."/>
            <person name="Upadhyaya N."/>
            <person name="Rathjen J."/>
            <person name="Taylor J.M."/>
            <person name="Park R.F."/>
            <person name="Dodds P.N."/>
            <person name="Hirsch C.D."/>
            <person name="Kianian S.F."/>
            <person name="Figueroa M."/>
        </authorList>
    </citation>
    <scope>NUCLEOTIDE SEQUENCE [LARGE SCALE GENOMIC DNA]</scope>
    <source>
        <strain evidence="1">12NC29</strain>
        <strain evidence="2">12SD80</strain>
    </source>
</reference>
<organism evidence="1 3">
    <name type="scientific">Puccinia coronata f. sp. avenae</name>
    <dbReference type="NCBI Taxonomy" id="200324"/>
    <lineage>
        <taxon>Eukaryota</taxon>
        <taxon>Fungi</taxon>
        <taxon>Dikarya</taxon>
        <taxon>Basidiomycota</taxon>
        <taxon>Pucciniomycotina</taxon>
        <taxon>Pucciniomycetes</taxon>
        <taxon>Pucciniales</taxon>
        <taxon>Pucciniaceae</taxon>
        <taxon>Puccinia</taxon>
    </lineage>
</organism>
<name>A0A2N5RV21_9BASI</name>
<keyword evidence="3" id="KW-1185">Reference proteome</keyword>
<evidence type="ECO:0000313" key="4">
    <source>
        <dbReference type="Proteomes" id="UP000235392"/>
    </source>
</evidence>
<gene>
    <name evidence="1" type="ORF">PCANC_28040</name>
    <name evidence="2" type="ORF">PCASD_07768</name>
</gene>